<dbReference type="PANTHER" id="PTHR47972:SF28">
    <property type="entry name" value="KINESIN-LIKE PROTEIN KLP-3"/>
    <property type="match status" value="1"/>
</dbReference>
<dbReference type="PRINTS" id="PR00380">
    <property type="entry name" value="KINESINHEAVY"/>
</dbReference>
<name>A0A3P3YFG0_PLABS</name>
<keyword evidence="1 3" id="KW-0547">Nucleotide-binding</keyword>
<dbReference type="InterPro" id="IPR027417">
    <property type="entry name" value="P-loop_NTPase"/>
</dbReference>
<proteinExistence type="inferred from homology"/>
<sequence>MSSALRPEVVKSSFLKAFYRTRRRAQNNADANLFAGPGHDEPALRLSDLDGEPGCGEPVPVPVAVSTAPPPPPPPPPDRSLRSSIPSRFIPVPEPLDSPPLPTHASFTPLTESLAHSVPFETDADELSPDARSLLKALRTAHDNESRLQAELASSVDEFAAYRSKADAGREALLAELSRLRNAELTKPKLNVVAVQKGIEDLRRDCQELMTLANAQQSSFHEAMSTFVDRVLAAVPSVDLERIRVERDDAVRARLVAEEALRNESNLRRMLHNEIMQLKGSVRVVCRIRPVSDNERDARLTAVVHGDVQSPTILTLTNPRTGAQSQHDYDVVLGAHTSAESVFSPARDLVVSALDGYCVAIFAYGPTGSGKTFTMAGTPEIPGVNFRALKVLFDLMKMREETHRYQVHLSVIELYNRHVYDLLADPQHVERVKLSVGRDESGVVEVKGAMEVAVESWAAMEQGLWRGMQSRSQNSTAVNERSSRSHCIVRVRISGHCIATGRSYRSRINLVDLAGSENMERSGLSGTRLTESKHINQSLSALGGVFHALSTNRAHIPFRDDKLTYILSDALGGEGKTLVYVCLNPCVTHLAETLNSLQFASRIRTIRQSAKPNTQPRPMSASVS</sequence>
<dbReference type="GO" id="GO:0007018">
    <property type="term" value="P:microtubule-based movement"/>
    <property type="evidence" value="ECO:0007669"/>
    <property type="project" value="InterPro"/>
</dbReference>
<dbReference type="PROSITE" id="PS50890">
    <property type="entry name" value="PUA"/>
    <property type="match status" value="1"/>
</dbReference>
<organism evidence="7 8">
    <name type="scientific">Plasmodiophora brassicae</name>
    <name type="common">Clubroot disease agent</name>
    <dbReference type="NCBI Taxonomy" id="37360"/>
    <lineage>
        <taxon>Eukaryota</taxon>
        <taxon>Sar</taxon>
        <taxon>Rhizaria</taxon>
        <taxon>Endomyxa</taxon>
        <taxon>Phytomyxea</taxon>
        <taxon>Plasmodiophorida</taxon>
        <taxon>Plasmodiophoridae</taxon>
        <taxon>Plasmodiophora</taxon>
    </lineage>
</organism>
<dbReference type="GO" id="GO:0005524">
    <property type="term" value="F:ATP binding"/>
    <property type="evidence" value="ECO:0007669"/>
    <property type="project" value="UniProtKB-UniRule"/>
</dbReference>
<gene>
    <name evidence="7" type="ORF">PLBR_LOCUS6112</name>
</gene>
<evidence type="ECO:0000256" key="4">
    <source>
        <dbReference type="RuleBase" id="RU000394"/>
    </source>
</evidence>
<dbReference type="InterPro" id="IPR027640">
    <property type="entry name" value="Kinesin-like_fam"/>
</dbReference>
<dbReference type="PROSITE" id="PS50067">
    <property type="entry name" value="KINESIN_MOTOR_2"/>
    <property type="match status" value="1"/>
</dbReference>
<protein>
    <recommendedName>
        <fullName evidence="4">Kinesin-like protein</fullName>
    </recommendedName>
</protein>
<dbReference type="InterPro" id="IPR001752">
    <property type="entry name" value="Kinesin_motor_dom"/>
</dbReference>
<keyword evidence="7" id="KW-0496">Mitochondrion</keyword>
<feature type="binding site" evidence="3">
    <location>
        <begin position="365"/>
        <end position="372"/>
    </location>
    <ligand>
        <name>ATP</name>
        <dbReference type="ChEBI" id="CHEBI:30616"/>
    </ligand>
</feature>
<dbReference type="PROSITE" id="PS00411">
    <property type="entry name" value="KINESIN_MOTOR_1"/>
    <property type="match status" value="1"/>
</dbReference>
<dbReference type="Gene3D" id="3.40.850.10">
    <property type="entry name" value="Kinesin motor domain"/>
    <property type="match status" value="1"/>
</dbReference>
<keyword evidence="3 4" id="KW-0505">Motor protein</keyword>
<dbReference type="InterPro" id="IPR019821">
    <property type="entry name" value="Kinesin_motor_CS"/>
</dbReference>
<keyword evidence="2 3" id="KW-0067">ATP-binding</keyword>
<feature type="domain" description="Kinesin motor" evidence="6">
    <location>
        <begin position="281"/>
        <end position="606"/>
    </location>
</feature>
<feature type="compositionally biased region" description="Pro residues" evidence="5">
    <location>
        <begin position="92"/>
        <end position="102"/>
    </location>
</feature>
<geneLocation type="mitochondrion" evidence="7"/>
<accession>A0A3P3YFG0</accession>
<evidence type="ECO:0000256" key="2">
    <source>
        <dbReference type="ARBA" id="ARBA00022840"/>
    </source>
</evidence>
<feature type="compositionally biased region" description="Low complexity" evidence="5">
    <location>
        <begin position="55"/>
        <end position="67"/>
    </location>
</feature>
<reference evidence="7 8" key="1">
    <citation type="submission" date="2018-03" db="EMBL/GenBank/DDBJ databases">
        <authorList>
            <person name="Fogelqvist J."/>
        </authorList>
    </citation>
    <scope>NUCLEOTIDE SEQUENCE [LARGE SCALE GENOMIC DNA]</scope>
</reference>
<dbReference type="InterPro" id="IPR036961">
    <property type="entry name" value="Kinesin_motor_dom_sf"/>
</dbReference>
<dbReference type="SUPFAM" id="SSF52540">
    <property type="entry name" value="P-loop containing nucleoside triphosphate hydrolases"/>
    <property type="match status" value="1"/>
</dbReference>
<evidence type="ECO:0000256" key="3">
    <source>
        <dbReference type="PROSITE-ProRule" id="PRU00283"/>
    </source>
</evidence>
<keyword evidence="4" id="KW-0493">Microtubule</keyword>
<evidence type="ECO:0000313" key="7">
    <source>
        <dbReference type="EMBL" id="SPQ98897.1"/>
    </source>
</evidence>
<feature type="region of interest" description="Disordered" evidence="5">
    <location>
        <begin position="29"/>
        <end position="107"/>
    </location>
</feature>
<dbReference type="PANTHER" id="PTHR47972">
    <property type="entry name" value="KINESIN-LIKE PROTEIN KLP-3"/>
    <property type="match status" value="1"/>
</dbReference>
<dbReference type="GO" id="GO:0005874">
    <property type="term" value="C:microtubule"/>
    <property type="evidence" value="ECO:0007669"/>
    <property type="project" value="UniProtKB-KW"/>
</dbReference>
<dbReference type="EMBL" id="OVEO01000010">
    <property type="protein sequence ID" value="SPQ98897.1"/>
    <property type="molecule type" value="Genomic_DNA"/>
</dbReference>
<evidence type="ECO:0000256" key="1">
    <source>
        <dbReference type="ARBA" id="ARBA00022741"/>
    </source>
</evidence>
<dbReference type="AlphaFoldDB" id="A0A3P3YFG0"/>
<comment type="similarity">
    <text evidence="3 4">Belongs to the TRAFAC class myosin-kinesin ATPase superfamily. Kinesin family.</text>
</comment>
<evidence type="ECO:0000256" key="5">
    <source>
        <dbReference type="SAM" id="MobiDB-lite"/>
    </source>
</evidence>
<dbReference type="SMART" id="SM00129">
    <property type="entry name" value="KISc"/>
    <property type="match status" value="1"/>
</dbReference>
<feature type="compositionally biased region" description="Pro residues" evidence="5">
    <location>
        <begin position="68"/>
        <end position="78"/>
    </location>
</feature>
<dbReference type="GO" id="GO:0008017">
    <property type="term" value="F:microtubule binding"/>
    <property type="evidence" value="ECO:0007669"/>
    <property type="project" value="InterPro"/>
</dbReference>
<dbReference type="GO" id="GO:0003777">
    <property type="term" value="F:microtubule motor activity"/>
    <property type="evidence" value="ECO:0007669"/>
    <property type="project" value="InterPro"/>
</dbReference>
<dbReference type="Proteomes" id="UP000290189">
    <property type="component" value="Unassembled WGS sequence"/>
</dbReference>
<evidence type="ECO:0000313" key="8">
    <source>
        <dbReference type="Proteomes" id="UP000290189"/>
    </source>
</evidence>
<dbReference type="Pfam" id="PF00225">
    <property type="entry name" value="Kinesin"/>
    <property type="match status" value="1"/>
</dbReference>
<evidence type="ECO:0000259" key="6">
    <source>
        <dbReference type="PROSITE" id="PS50067"/>
    </source>
</evidence>